<evidence type="ECO:0000256" key="2">
    <source>
        <dbReference type="ARBA" id="ARBA00023306"/>
    </source>
</evidence>
<dbReference type="GO" id="GO:0030174">
    <property type="term" value="P:regulation of DNA-templated DNA replication initiation"/>
    <property type="evidence" value="ECO:0007669"/>
    <property type="project" value="InterPro"/>
</dbReference>
<dbReference type="AlphaFoldDB" id="A0AAD1ZPW8"/>
<dbReference type="InterPro" id="IPR038090">
    <property type="entry name" value="Cdt1_C_WH_dom_sf"/>
</dbReference>
<dbReference type="PANTHER" id="PTHR28637">
    <property type="entry name" value="DNA REPLICATION FACTOR CDT1"/>
    <property type="match status" value="1"/>
</dbReference>
<dbReference type="GO" id="GO:0070182">
    <property type="term" value="F:DNA polymerase binding"/>
    <property type="evidence" value="ECO:0007669"/>
    <property type="project" value="TreeGrafter"/>
</dbReference>
<protein>
    <recommendedName>
        <fullName evidence="3">DNA replication factor Cdt1 C-terminal domain-containing protein</fullName>
    </recommendedName>
</protein>
<evidence type="ECO:0000256" key="1">
    <source>
        <dbReference type="ARBA" id="ARBA00008356"/>
    </source>
</evidence>
<dbReference type="EMBL" id="OU503048">
    <property type="protein sequence ID" value="CAI9773866.1"/>
    <property type="molecule type" value="Genomic_DNA"/>
</dbReference>
<gene>
    <name evidence="4" type="ORF">FPE_LOCUS21296</name>
</gene>
<dbReference type="InterPro" id="IPR032054">
    <property type="entry name" value="Cdt1_C"/>
</dbReference>
<dbReference type="InterPro" id="IPR045173">
    <property type="entry name" value="Cdt1"/>
</dbReference>
<accession>A0AAD1ZPW8</accession>
<dbReference type="PANTHER" id="PTHR28637:SF13">
    <property type="entry name" value="EXPRESSED PROTEIN"/>
    <property type="match status" value="1"/>
</dbReference>
<evidence type="ECO:0000313" key="5">
    <source>
        <dbReference type="Proteomes" id="UP000834106"/>
    </source>
</evidence>
<evidence type="ECO:0000313" key="4">
    <source>
        <dbReference type="EMBL" id="CAI9773866.1"/>
    </source>
</evidence>
<feature type="domain" description="DNA replication factor Cdt1 C-terminal" evidence="3">
    <location>
        <begin position="52"/>
        <end position="115"/>
    </location>
</feature>
<dbReference type="GO" id="GO:0000278">
    <property type="term" value="P:mitotic cell cycle"/>
    <property type="evidence" value="ECO:0007669"/>
    <property type="project" value="TreeGrafter"/>
</dbReference>
<dbReference type="GO" id="GO:0003677">
    <property type="term" value="F:DNA binding"/>
    <property type="evidence" value="ECO:0007669"/>
    <property type="project" value="InterPro"/>
</dbReference>
<keyword evidence="5" id="KW-1185">Reference proteome</keyword>
<dbReference type="Proteomes" id="UP000834106">
    <property type="component" value="Chromosome 13"/>
</dbReference>
<keyword evidence="2" id="KW-0131">Cell cycle</keyword>
<dbReference type="Gene3D" id="1.10.10.1420">
    <property type="entry name" value="DNA replication factor Cdt1, C-terminal WH domain"/>
    <property type="match status" value="1"/>
</dbReference>
<dbReference type="GO" id="GO:0005634">
    <property type="term" value="C:nucleus"/>
    <property type="evidence" value="ECO:0007669"/>
    <property type="project" value="TreeGrafter"/>
</dbReference>
<reference evidence="4" key="1">
    <citation type="submission" date="2023-05" db="EMBL/GenBank/DDBJ databases">
        <authorList>
            <person name="Huff M."/>
        </authorList>
    </citation>
    <scope>NUCLEOTIDE SEQUENCE</scope>
</reference>
<dbReference type="GO" id="GO:0000076">
    <property type="term" value="P:DNA replication checkpoint signaling"/>
    <property type="evidence" value="ECO:0007669"/>
    <property type="project" value="TreeGrafter"/>
</dbReference>
<dbReference type="GO" id="GO:0071163">
    <property type="term" value="P:DNA replication preinitiation complex assembly"/>
    <property type="evidence" value="ECO:0007669"/>
    <property type="project" value="InterPro"/>
</dbReference>
<name>A0AAD1ZPW8_9LAMI</name>
<dbReference type="Pfam" id="PF16679">
    <property type="entry name" value="CDT1_C"/>
    <property type="match status" value="1"/>
</dbReference>
<organism evidence="4 5">
    <name type="scientific">Fraxinus pennsylvanica</name>
    <dbReference type="NCBI Taxonomy" id="56036"/>
    <lineage>
        <taxon>Eukaryota</taxon>
        <taxon>Viridiplantae</taxon>
        <taxon>Streptophyta</taxon>
        <taxon>Embryophyta</taxon>
        <taxon>Tracheophyta</taxon>
        <taxon>Spermatophyta</taxon>
        <taxon>Magnoliopsida</taxon>
        <taxon>eudicotyledons</taxon>
        <taxon>Gunneridae</taxon>
        <taxon>Pentapetalae</taxon>
        <taxon>asterids</taxon>
        <taxon>lamiids</taxon>
        <taxon>Lamiales</taxon>
        <taxon>Oleaceae</taxon>
        <taxon>Oleeae</taxon>
        <taxon>Fraxinus</taxon>
    </lineage>
</organism>
<proteinExistence type="inferred from homology"/>
<comment type="similarity">
    <text evidence="1">Belongs to the Cdt1 family.</text>
</comment>
<sequence length="180" mass="20491">MEHSEGICSTLPRTKMKGISVKYDTVLAKVEEGSCYIDDDHELNQKKLISHQHRSICLSDLVLLIHTVFQAVSFRSITKEELVHKIILNNCDIDDSIEVMMQIEQLEKLVPDWFYEKLAPCGDQLYKLAFLPFLQSYVGYKGGPVGSHQAFLVAVIFRWIYEIIIGIGKGLTSVKILLFT</sequence>
<evidence type="ECO:0000259" key="3">
    <source>
        <dbReference type="Pfam" id="PF16679"/>
    </source>
</evidence>